<dbReference type="Proteomes" id="UP001055117">
    <property type="component" value="Unassembled WGS sequence"/>
</dbReference>
<organism evidence="1 2">
    <name type="scientific">Methylobacterium cerastii</name>
    <dbReference type="NCBI Taxonomy" id="932741"/>
    <lineage>
        <taxon>Bacteria</taxon>
        <taxon>Pseudomonadati</taxon>
        <taxon>Pseudomonadota</taxon>
        <taxon>Alphaproteobacteria</taxon>
        <taxon>Hyphomicrobiales</taxon>
        <taxon>Methylobacteriaceae</taxon>
        <taxon>Methylobacterium</taxon>
    </lineage>
</organism>
<dbReference type="EMBL" id="BPQG01000026">
    <property type="protein sequence ID" value="GJD43980.1"/>
    <property type="molecule type" value="Genomic_DNA"/>
</dbReference>
<evidence type="ECO:0000313" key="1">
    <source>
        <dbReference type="EMBL" id="GJD43980.1"/>
    </source>
</evidence>
<keyword evidence="2" id="KW-1185">Reference proteome</keyword>
<sequence>MTPHEKAAYDAGLRAALDMARTVAAKMEAAPGAADLRKQVAATALHTFADAATALALTPKPSPGVAALAAISELPGASGEILCPQCSGRFRWSRDSTNGHVHGGCDAGCLALMQ</sequence>
<evidence type="ECO:0000313" key="2">
    <source>
        <dbReference type="Proteomes" id="UP001055117"/>
    </source>
</evidence>
<reference evidence="1 2" key="1">
    <citation type="journal article" date="2021" name="Front. Microbiol.">
        <title>Comprehensive Comparative Genomics and Phenotyping of Methylobacterium Species.</title>
        <authorList>
            <person name="Alessa O."/>
            <person name="Ogura Y."/>
            <person name="Fujitani Y."/>
            <person name="Takami H."/>
            <person name="Hayashi T."/>
            <person name="Sahin N."/>
            <person name="Tani A."/>
        </authorList>
    </citation>
    <scope>NUCLEOTIDE SEQUENCE [LARGE SCALE GENOMIC DNA]</scope>
    <source>
        <strain evidence="1 2">DSM 23679</strain>
    </source>
</reference>
<gene>
    <name evidence="1" type="ORF">AFCDBAGC_1842</name>
</gene>
<name>A0ABQ4QFJ5_9HYPH</name>
<proteinExistence type="predicted"/>
<comment type="caution">
    <text evidence="1">The sequence shown here is derived from an EMBL/GenBank/DDBJ whole genome shotgun (WGS) entry which is preliminary data.</text>
</comment>
<accession>A0ABQ4QFJ5</accession>
<protein>
    <submittedName>
        <fullName evidence="1">Uncharacterized protein</fullName>
    </submittedName>
</protein>